<evidence type="ECO:0000313" key="2">
    <source>
        <dbReference type="RefSeq" id="XP_031762804.2"/>
    </source>
</evidence>
<gene>
    <name evidence="2 3" type="primary">LOC113519025</name>
</gene>
<evidence type="ECO:0000313" key="1">
    <source>
        <dbReference type="Proteomes" id="UP001652740"/>
    </source>
</evidence>
<keyword evidence="1" id="KW-1185">Reference proteome</keyword>
<name>A0A6J3BNC1_GALME</name>
<dbReference type="KEGG" id="gmw:113519025"/>
<sequence length="442" mass="50231">MTNKEDMDEQSYNPRLAALLAVHLVSQVLDEAYVIANAARESGQPWHYLSVMKNLKVNKGEVEDEEFSYNIIPNDDNDDDLRDKLDIATNIVVTSTPQKNTDEVVKIKKMETNFIGQGDEEYIHCNELTKSTSMFINHLFDMSEVEHMSMPDEDELSIKNFKPDLLIEDISKIIESYINVALNIGFTGKYQDNITQMTANTSSSTTYSSYSFLSDVCLNNKDNEVAIFTDDSNNDKIQELGLELNEDVEKTNVQCIKEDGKNTLSFENAYLTLNRDYEQCSEEDGDPVLQDPKALTLQEVELMTVHTSEVDLFPYKKSIQKSKVLKAISAAPASVSGSRKSSLVHRCRTQGARLLACLRGWWRRKTPGKRKESRGPLRGLCPLSPDARRRTASLLDQSRMRSPSPSRAVVWKFNTVNETLVNSSRWKEYPFDIRPDECGEYN</sequence>
<proteinExistence type="predicted"/>
<protein>
    <submittedName>
        <fullName evidence="2 3">Uncharacterized protein LOC113519025 isoform X1</fullName>
    </submittedName>
</protein>
<accession>A0A6J3BNC1</accession>
<reference evidence="2 3" key="1">
    <citation type="submission" date="2025-05" db="UniProtKB">
        <authorList>
            <consortium name="RefSeq"/>
        </authorList>
    </citation>
    <scope>IDENTIFICATION</scope>
    <source>
        <tissue evidence="2 3">Whole larvae</tissue>
    </source>
</reference>
<dbReference type="AlphaFoldDB" id="A0A6J3BNC1"/>
<dbReference type="RefSeq" id="XP_031762808.2">
    <property type="nucleotide sequence ID" value="XM_031906948.2"/>
</dbReference>
<dbReference type="RefSeq" id="XP_031762804.2">
    <property type="nucleotide sequence ID" value="XM_031906944.2"/>
</dbReference>
<dbReference type="Proteomes" id="UP001652740">
    <property type="component" value="Unplaced"/>
</dbReference>
<dbReference type="GeneID" id="113519025"/>
<evidence type="ECO:0000313" key="3">
    <source>
        <dbReference type="RefSeq" id="XP_031762808.2"/>
    </source>
</evidence>
<organism evidence="1 3">
    <name type="scientific">Galleria mellonella</name>
    <name type="common">Greater wax moth</name>
    <dbReference type="NCBI Taxonomy" id="7137"/>
    <lineage>
        <taxon>Eukaryota</taxon>
        <taxon>Metazoa</taxon>
        <taxon>Ecdysozoa</taxon>
        <taxon>Arthropoda</taxon>
        <taxon>Hexapoda</taxon>
        <taxon>Insecta</taxon>
        <taxon>Pterygota</taxon>
        <taxon>Neoptera</taxon>
        <taxon>Endopterygota</taxon>
        <taxon>Lepidoptera</taxon>
        <taxon>Glossata</taxon>
        <taxon>Ditrysia</taxon>
        <taxon>Pyraloidea</taxon>
        <taxon>Pyralidae</taxon>
        <taxon>Galleriinae</taxon>
        <taxon>Galleria</taxon>
    </lineage>
</organism>